<reference evidence="1 2" key="2">
    <citation type="submission" date="2017-02" db="EMBL/GenBank/DDBJ databases">
        <title>A genome survey and senescence transcriptome analysis in Lentinula edodes.</title>
        <authorList>
            <person name="Sakamoto Y."/>
            <person name="Nakade K."/>
            <person name="Sato S."/>
            <person name="Yoshida Y."/>
            <person name="Miyazaki K."/>
            <person name="Natsume S."/>
            <person name="Konno N."/>
        </authorList>
    </citation>
    <scope>NUCLEOTIDE SEQUENCE [LARGE SCALE GENOMIC DNA]</scope>
    <source>
        <strain evidence="1 2">NBRC 111202</strain>
    </source>
</reference>
<gene>
    <name evidence="1" type="ORF">LENED_004354</name>
</gene>
<comment type="caution">
    <text evidence="1">The sequence shown here is derived from an EMBL/GenBank/DDBJ whole genome shotgun (WGS) entry which is preliminary data.</text>
</comment>
<organism evidence="1 2">
    <name type="scientific">Lentinula edodes</name>
    <name type="common">Shiitake mushroom</name>
    <name type="synonym">Lentinus edodes</name>
    <dbReference type="NCBI Taxonomy" id="5353"/>
    <lineage>
        <taxon>Eukaryota</taxon>
        <taxon>Fungi</taxon>
        <taxon>Dikarya</taxon>
        <taxon>Basidiomycota</taxon>
        <taxon>Agaricomycotina</taxon>
        <taxon>Agaricomycetes</taxon>
        <taxon>Agaricomycetidae</taxon>
        <taxon>Agaricales</taxon>
        <taxon>Marasmiineae</taxon>
        <taxon>Omphalotaceae</taxon>
        <taxon>Lentinula</taxon>
    </lineage>
</organism>
<reference evidence="1 2" key="1">
    <citation type="submission" date="2016-08" db="EMBL/GenBank/DDBJ databases">
        <authorList>
            <consortium name="Lentinula edodes genome sequencing consortium"/>
            <person name="Sakamoto Y."/>
            <person name="Nakade K."/>
            <person name="Sato S."/>
            <person name="Yoshida Y."/>
            <person name="Miyazaki K."/>
            <person name="Natsume S."/>
            <person name="Konno N."/>
        </authorList>
    </citation>
    <scope>NUCLEOTIDE SEQUENCE [LARGE SCALE GENOMIC DNA]</scope>
    <source>
        <strain evidence="1 2">NBRC 111202</strain>
    </source>
</reference>
<evidence type="ECO:0000313" key="1">
    <source>
        <dbReference type="EMBL" id="GAW02687.1"/>
    </source>
</evidence>
<dbReference type="EMBL" id="BDGU01000112">
    <property type="protein sequence ID" value="GAW02687.1"/>
    <property type="molecule type" value="Genomic_DNA"/>
</dbReference>
<protein>
    <submittedName>
        <fullName evidence="1">Uncharacterized protein</fullName>
    </submittedName>
</protein>
<proteinExistence type="predicted"/>
<dbReference type="AlphaFoldDB" id="A0A1Q3E5Z4"/>
<keyword evidence="2" id="KW-1185">Reference proteome</keyword>
<dbReference type="Proteomes" id="UP000188533">
    <property type="component" value="Unassembled WGS sequence"/>
</dbReference>
<accession>A0A1Q3E5Z4</accession>
<name>A0A1Q3E5Z4_LENED</name>
<evidence type="ECO:0000313" key="2">
    <source>
        <dbReference type="Proteomes" id="UP000188533"/>
    </source>
</evidence>
<sequence>MIQIFLLRQHRLSRHYISCLKSFTGSSRFCWSNIFVAGSIILRALHYSPLLPSSSSSSSTRHVHISIIVESLFSSHHAPPLGCYLLQCCFFYLNHTESWTETTASLVGACQPASRQCSL</sequence>